<keyword evidence="2" id="KW-0732">Signal</keyword>
<dbReference type="Proteomes" id="UP001497392">
    <property type="component" value="Unassembled WGS sequence"/>
</dbReference>
<sequence length="581" mass="61375">MASMLIKNACGAIWNIVLLSIVDAWNLLPSYEEVFELLSDIGLEQLGLLSFIMQHPLIRIAMGRLLEVLKSFANVKSELEASKTLLFSQGCLLDEKEYQIEALQMQNVDLTADLTTCKEMIASLQQQMRVNAQAAMSGATQQDAALALARSKQAEAERTARDMAAVAAAVEQRCASLEVALQEQGETYETEIACLTTEVEQAHAAVATAMEQADAQVCTNKQLLERLQLTEAGRDSLISALTAEQEARARAELRLASSQRVHGDHVAVLGLFAQQQTGAKEAAVAENRTLRSRLSALEQQPRQNSAAANPASPTSNRISAPTRPADPASFRSASAGFSELTASQAAEVEREPLLETLSAEEGHQRCGSVSSTAAATLLCIGNASARAGYRTVPQEEENTLPELKAAPMLVSSTNAACNSGAATPASPTSNCVSIPVTPSDPTAAASFGAVSTSGFPALTASQAAEAEQETLLETLSAEEGQQRHGSVSATAAAVLLCIGNASARAGYQTVPQEEESQIPEQATFSGMSKAAPILGSSATAAFYNGAAASKHNPVKGLLNPVGLTRQRGWGRYQKLCQQDWS</sequence>
<reference evidence="3 4" key="1">
    <citation type="submission" date="2024-06" db="EMBL/GenBank/DDBJ databases">
        <authorList>
            <person name="Kraege A."/>
            <person name="Thomma B."/>
        </authorList>
    </citation>
    <scope>NUCLEOTIDE SEQUENCE [LARGE SCALE GENOMIC DNA]</scope>
</reference>
<organism evidence="3 4">
    <name type="scientific">Coccomyxa viridis</name>
    <dbReference type="NCBI Taxonomy" id="1274662"/>
    <lineage>
        <taxon>Eukaryota</taxon>
        <taxon>Viridiplantae</taxon>
        <taxon>Chlorophyta</taxon>
        <taxon>core chlorophytes</taxon>
        <taxon>Trebouxiophyceae</taxon>
        <taxon>Trebouxiophyceae incertae sedis</taxon>
        <taxon>Coccomyxaceae</taxon>
        <taxon>Coccomyxa</taxon>
    </lineage>
</organism>
<name>A0ABP1FUP2_9CHLO</name>
<accession>A0ABP1FUP2</accession>
<evidence type="ECO:0000313" key="3">
    <source>
        <dbReference type="EMBL" id="CAL5223615.1"/>
    </source>
</evidence>
<feature type="signal peptide" evidence="2">
    <location>
        <begin position="1"/>
        <end position="24"/>
    </location>
</feature>
<feature type="region of interest" description="Disordered" evidence="1">
    <location>
        <begin position="296"/>
        <end position="331"/>
    </location>
</feature>
<comment type="caution">
    <text evidence="3">The sequence shown here is derived from an EMBL/GenBank/DDBJ whole genome shotgun (WGS) entry which is preliminary data.</text>
</comment>
<dbReference type="EMBL" id="CAXHTA020000009">
    <property type="protein sequence ID" value="CAL5223615.1"/>
    <property type="molecule type" value="Genomic_DNA"/>
</dbReference>
<evidence type="ECO:0000313" key="4">
    <source>
        <dbReference type="Proteomes" id="UP001497392"/>
    </source>
</evidence>
<evidence type="ECO:0000256" key="1">
    <source>
        <dbReference type="SAM" id="MobiDB-lite"/>
    </source>
</evidence>
<keyword evidence="4" id="KW-1185">Reference proteome</keyword>
<protein>
    <submittedName>
        <fullName evidence="3">G6156 protein</fullName>
    </submittedName>
</protein>
<feature type="chain" id="PRO_5046177566" evidence="2">
    <location>
        <begin position="25"/>
        <end position="581"/>
    </location>
</feature>
<evidence type="ECO:0000256" key="2">
    <source>
        <dbReference type="SAM" id="SignalP"/>
    </source>
</evidence>
<feature type="compositionally biased region" description="Low complexity" evidence="1">
    <location>
        <begin position="299"/>
        <end position="317"/>
    </location>
</feature>
<proteinExistence type="predicted"/>
<gene>
    <name evidence="3" type="primary">g6156</name>
    <name evidence="3" type="ORF">VP750_LOCUS5274</name>
</gene>